<evidence type="ECO:0000256" key="5">
    <source>
        <dbReference type="ARBA" id="ARBA00023136"/>
    </source>
</evidence>
<keyword evidence="7" id="KW-0449">Lipoprotein</keyword>
<organism evidence="9 10">
    <name type="scientific">Treponema primitia (strain ATCC BAA-887 / DSM 12427 / ZAS-2)</name>
    <dbReference type="NCBI Taxonomy" id="545694"/>
    <lineage>
        <taxon>Bacteria</taxon>
        <taxon>Pseudomonadati</taxon>
        <taxon>Spirochaetota</taxon>
        <taxon>Spirochaetia</taxon>
        <taxon>Spirochaetales</taxon>
        <taxon>Treponemataceae</taxon>
        <taxon>Treponema</taxon>
    </lineage>
</organism>
<dbReference type="KEGG" id="tpi:TREPR_1442"/>
<dbReference type="AlphaFoldDB" id="F5YQ57"/>
<keyword evidence="6" id="KW-0564">Palmitate</keyword>
<accession>F5YQ57</accession>
<reference evidence="9 10" key="2">
    <citation type="journal article" date="2011" name="ISME J.">
        <title>RNA-seq reveals cooperative metabolic interactions between two termite-gut spirochete species in co-culture.</title>
        <authorList>
            <person name="Rosenthal A.Z."/>
            <person name="Matson E.G."/>
            <person name="Eldar A."/>
            <person name="Leadbetter J.R."/>
        </authorList>
    </citation>
    <scope>NUCLEOTIDE SEQUENCE [LARGE SCALE GENOMIC DNA]</scope>
    <source>
        <strain evidence="10">ATCC BAA-887 / DSM 12427 / ZAS-2</strain>
    </source>
</reference>
<protein>
    <submittedName>
        <fullName evidence="9">Putative bacterial extracellular solute-binding protein</fullName>
    </submittedName>
</protein>
<dbReference type="Proteomes" id="UP000009223">
    <property type="component" value="Chromosome"/>
</dbReference>
<dbReference type="RefSeq" id="WP_015708659.1">
    <property type="nucleotide sequence ID" value="NC_015578.1"/>
</dbReference>
<evidence type="ECO:0000256" key="2">
    <source>
        <dbReference type="ARBA" id="ARBA00008520"/>
    </source>
</evidence>
<feature type="signal peptide" evidence="8">
    <location>
        <begin position="1"/>
        <end position="20"/>
    </location>
</feature>
<sequence length="435" mass="47295">MRKLVLVAALLLTAMTMAFAGPSKDTSGATSGAVTLTVYHQIDLASPQYEYWPVTLAAFAEKYPDIKLDFEYVSGEQFHDKFQAMAATGDIPDIFTTYVGSRSSYILDRGLVKDLRPYLTDSFKANYTPAIWGPQGPNGEIYIISPNMAVCTVVYVNTKLQKELGLTTPKTLDEMIAQVPAIRAAGYTPLMFANKGVWQAQSLLLSMLVDRMGGTAWFDKARAGTAKFTDKPFVDALAVIKRMVDTQLFPAGVNQLEGPEGWGDFVQGKSVYLLDAGWRVGALKGAAAPADYAQYEAIAFPEVPGEVVHGSSAATLGEALAMNAKLTGAKADAAWKFLSFIYGQEGLDILMKYGTVPTYKLDYSKYDLDSLNRQYIQLTNSQTMGYVIDAVMDGEGVNNLLNPGIQAVMMGSKTPAQLAAEYEAWVAANDSNRKK</sequence>
<dbReference type="EMBL" id="CP001843">
    <property type="protein sequence ID" value="AEF84862.1"/>
    <property type="molecule type" value="Genomic_DNA"/>
</dbReference>
<keyword evidence="3" id="KW-1003">Cell membrane</keyword>
<dbReference type="InterPro" id="IPR050490">
    <property type="entry name" value="Bact_solute-bd_prot1"/>
</dbReference>
<evidence type="ECO:0000313" key="10">
    <source>
        <dbReference type="Proteomes" id="UP000009223"/>
    </source>
</evidence>
<dbReference type="HOGENOM" id="CLU_031285_12_0_12"/>
<keyword evidence="5" id="KW-0472">Membrane</keyword>
<name>F5YQ57_TREPZ</name>
<comment type="subcellular location">
    <subcellularLocation>
        <location evidence="1">Periplasm</location>
    </subcellularLocation>
</comment>
<keyword evidence="10" id="KW-1185">Reference proteome</keyword>
<dbReference type="OrthoDB" id="9798191at2"/>
<keyword evidence="4 8" id="KW-0732">Signal</keyword>
<evidence type="ECO:0000313" key="9">
    <source>
        <dbReference type="EMBL" id="AEF84862.1"/>
    </source>
</evidence>
<proteinExistence type="inferred from homology"/>
<evidence type="ECO:0000256" key="6">
    <source>
        <dbReference type="ARBA" id="ARBA00023139"/>
    </source>
</evidence>
<evidence type="ECO:0000256" key="3">
    <source>
        <dbReference type="ARBA" id="ARBA00022475"/>
    </source>
</evidence>
<gene>
    <name evidence="9" type="ordered locus">TREPR_1442</name>
</gene>
<evidence type="ECO:0000256" key="7">
    <source>
        <dbReference type="ARBA" id="ARBA00023288"/>
    </source>
</evidence>
<dbReference type="PANTHER" id="PTHR43649:SF33">
    <property type="entry name" value="POLYGALACTURONAN_RHAMNOGALACTURONAN-BINDING PROTEIN YTCQ"/>
    <property type="match status" value="1"/>
</dbReference>
<dbReference type="PANTHER" id="PTHR43649">
    <property type="entry name" value="ARABINOSE-BINDING PROTEIN-RELATED"/>
    <property type="match status" value="1"/>
</dbReference>
<evidence type="ECO:0000256" key="1">
    <source>
        <dbReference type="ARBA" id="ARBA00004418"/>
    </source>
</evidence>
<dbReference type="STRING" id="545694.TREPR_1442"/>
<dbReference type="InterPro" id="IPR006059">
    <property type="entry name" value="SBP"/>
</dbReference>
<dbReference type="GO" id="GO:0042597">
    <property type="term" value="C:periplasmic space"/>
    <property type="evidence" value="ECO:0007669"/>
    <property type="project" value="UniProtKB-SubCell"/>
</dbReference>
<reference evidence="10" key="1">
    <citation type="submission" date="2009-12" db="EMBL/GenBank/DDBJ databases">
        <title>Complete sequence of Treponema primitia strain ZAS-2.</title>
        <authorList>
            <person name="Tetu S.G."/>
            <person name="Matson E."/>
            <person name="Ren Q."/>
            <person name="Seshadri R."/>
            <person name="Elbourne L."/>
            <person name="Hassan K.A."/>
            <person name="Durkin A."/>
            <person name="Radune D."/>
            <person name="Mohamoud Y."/>
            <person name="Shay R."/>
            <person name="Jin S."/>
            <person name="Zhang X."/>
            <person name="Lucey K."/>
            <person name="Ballor N.R."/>
            <person name="Ottesen E."/>
            <person name="Rosenthal R."/>
            <person name="Allen A."/>
            <person name="Leadbetter J.R."/>
            <person name="Paulsen I.T."/>
        </authorList>
    </citation>
    <scope>NUCLEOTIDE SEQUENCE [LARGE SCALE GENOMIC DNA]</scope>
    <source>
        <strain evidence="10">ATCC BAA-887 / DSM 12427 / ZAS-2</strain>
    </source>
</reference>
<dbReference type="SUPFAM" id="SSF53850">
    <property type="entry name" value="Periplasmic binding protein-like II"/>
    <property type="match status" value="1"/>
</dbReference>
<dbReference type="Pfam" id="PF01547">
    <property type="entry name" value="SBP_bac_1"/>
    <property type="match status" value="1"/>
</dbReference>
<feature type="chain" id="PRO_5003332037" evidence="8">
    <location>
        <begin position="21"/>
        <end position="435"/>
    </location>
</feature>
<comment type="similarity">
    <text evidence="2">Belongs to the bacterial solute-binding protein 1 family.</text>
</comment>
<evidence type="ECO:0000256" key="8">
    <source>
        <dbReference type="SAM" id="SignalP"/>
    </source>
</evidence>
<dbReference type="Gene3D" id="3.40.190.10">
    <property type="entry name" value="Periplasmic binding protein-like II"/>
    <property type="match status" value="2"/>
</dbReference>
<evidence type="ECO:0000256" key="4">
    <source>
        <dbReference type="ARBA" id="ARBA00022729"/>
    </source>
</evidence>
<dbReference type="eggNOG" id="COG1653">
    <property type="taxonomic scope" value="Bacteria"/>
</dbReference>